<sequence>MWSIENLRNLLEPAGGMKIRSDTQFSARCPVHDDAHASLSVTWTDDGHGGKVLLHCHGCGASGKDLAGALGISLGDLFDVPLPSRPAGKRVGRSPLQRIGGQRRGRLGALPKAIVQKSAAAEVEHTWEQVEVYPYTDADGSLVQEVVREECTTCEFGRHKQFRQVFINALGRRVKQKPRGFARVLYRMPAVIAAVAAGQPIWLVEGEKDVATAERLGLVATTNAQGGRAFPSECAELLAGATVRVVLDRDDAGWDRGVDLVSLLGGVGAKVDLLLPGTVVAKSDFTDHVEAGLWAHDVEFGGLIPVTASEVAAHSIAGMARAKAVLVEKAAAEAQARAELADAQGNDELEFKRAKRWAAEAEIRFEALRDVVDHTRRQAAEAGTEWAGTAADEAVAMWRLARSAARLAHDVAKVPVPPSLQHEQSLEEDVVHANGEVADSGSGGSPREHGHTGVFEAGASAPVGEKQSRRGVAISAPMFRIVDRQLVEITTNKDGDEQAKLVLGIDARIVEMEYLEAHDDSVDVDAPKLMGREGMLGQKEANPPAPEQLSAVIIGYTHPDSGEFMRLRIDAIDYRDCGWVESLPGPPAYDSKPSGVAKLRDALKVAGGTITRTVRFRSTGWRRDAAGEWFFVHAGGAISAEGARNAPVLLSGPLARYDLPAPSQESGRLRHAFLTDSAAMLTTLPTRISSALLGHVYRSALGPNPWVLLLVGSPGSYKTSTASIGMHHWGELWDRRRPASSMSGNGDTLNALRIKLHSAKDALYWADDVAPTRDWGAAQKSLEEFARMVHNGEQRSRSSRDGLSILDGTPPRASAIVTSEVMPRPGSGAQRMLAVPLQKDEISLEVLTDLDRDESRHGRALLMASFLQYLAANLEQVRVDAFAEAAAYAKVLRDSGESVRQAEAVGEMWGGWVAMTRFLLDAGALSQDEVEQILQIVRGGLTDALAAASDPDLPSRTGARVRELLAHALRTGLAYVDDVRTGQAPESPLAGRLGWRRTNVGEYQGITKWRDDARGIRLGYVLSDPGPRDGGEAQLLIESTALEQVLKAVAGTMSDAPQIDRGTALRALYDEGILIAEERAGKTPRYTVQRTIHCEGRRQRLTSLRLWAVIGDDPDGGHTPAVTGDSSPDPTGRNDVDADRPADLLGLLESSAGRRDSDIESMTLTEDVEEAEAVESSDAEGHRAKLETFMGAVPCLMCGTPAGVGYEGLPVHITCWTRSTAATRSAAVAARANSQAPSIPSTPAEEPVQKPVSAPVPEPTEEPREQPAHGRAPAEVQTTQPRKTARTRASFTATAAIVDVDGIWLPDGTRRDLPEEFSHVGHVAELAHTLNLGTAVNDRWSEPGQVWITDALARRFGLDPDQLGDDPRKRADEMRKLTGGLPFVTEALAQGWSSA</sequence>
<reference evidence="2 3" key="2">
    <citation type="journal article" date="2022" name="Arch. Microbiol.">
        <title>Rhodococcus pseudokoreensis sp. nov. isolated from the rhizosphere of young M26 apple rootstocks.</title>
        <authorList>
            <person name="Kampfer P."/>
            <person name="Glaeser S.P."/>
            <person name="Blom J."/>
            <person name="Wolf J."/>
            <person name="Benning S."/>
            <person name="Schloter M."/>
            <person name="Neumann-Schaal M."/>
        </authorList>
    </citation>
    <scope>NUCLEOTIDE SEQUENCE [LARGE SCALE GENOMIC DNA]</scope>
    <source>
        <strain evidence="2 3">R79</strain>
    </source>
</reference>
<dbReference type="Gene3D" id="3.90.580.10">
    <property type="entry name" value="Zinc finger, CHC2-type domain"/>
    <property type="match status" value="1"/>
</dbReference>
<feature type="compositionally biased region" description="Basic and acidic residues" evidence="1">
    <location>
        <begin position="790"/>
        <end position="800"/>
    </location>
</feature>
<evidence type="ECO:0000313" key="3">
    <source>
        <dbReference type="Proteomes" id="UP000662986"/>
    </source>
</evidence>
<dbReference type="InterPro" id="IPR036977">
    <property type="entry name" value="DNA_primase_Znf_CHC2"/>
</dbReference>
<dbReference type="InterPro" id="IPR034154">
    <property type="entry name" value="TOPRIM_DnaG/twinkle"/>
</dbReference>
<dbReference type="RefSeq" id="WP_206003873.1">
    <property type="nucleotide sequence ID" value="NZ_CP070614.1"/>
</dbReference>
<feature type="region of interest" description="Disordered" evidence="1">
    <location>
        <begin position="1112"/>
        <end position="1139"/>
    </location>
</feature>
<keyword evidence="2" id="KW-0614">Plasmid</keyword>
<organism evidence="2 3">
    <name type="scientific">Rhodococcus pseudokoreensis</name>
    <dbReference type="NCBI Taxonomy" id="2811421"/>
    <lineage>
        <taxon>Bacteria</taxon>
        <taxon>Bacillati</taxon>
        <taxon>Actinomycetota</taxon>
        <taxon>Actinomycetes</taxon>
        <taxon>Mycobacteriales</taxon>
        <taxon>Nocardiaceae</taxon>
        <taxon>Rhodococcus</taxon>
    </lineage>
</organism>
<proteinExistence type="predicted"/>
<name>A0A974VW84_9NOCA</name>
<accession>A0A974VW84</accession>
<feature type="region of interest" description="Disordered" evidence="1">
    <location>
        <begin position="435"/>
        <end position="469"/>
    </location>
</feature>
<protein>
    <submittedName>
        <fullName evidence="2">Telomere-binding protein</fullName>
    </submittedName>
</protein>
<keyword evidence="3" id="KW-1185">Reference proteome</keyword>
<gene>
    <name evidence="2" type="ORF">JWS13_00005</name>
</gene>
<dbReference type="Proteomes" id="UP000662986">
    <property type="component" value="Plasmid unnamed5"/>
</dbReference>
<dbReference type="CDD" id="cd01029">
    <property type="entry name" value="TOPRIM_primases"/>
    <property type="match status" value="1"/>
</dbReference>
<feature type="region of interest" description="Disordered" evidence="1">
    <location>
        <begin position="1228"/>
        <end position="1289"/>
    </location>
</feature>
<dbReference type="Gene3D" id="3.40.1360.10">
    <property type="match status" value="1"/>
</dbReference>
<reference evidence="2 3" key="1">
    <citation type="journal article" date="2021" name="Microbiol. Resour. Announc.">
        <title>Complete Genome Sequences of Two Rhodococcus sp. Strains with Large and Linear Chromosomes, Isolated from Apple Rhizosphere.</title>
        <authorList>
            <person name="Benning S."/>
            <person name="Brugnone N."/>
            <person name="Siani R."/>
            <person name="Kublik S."/>
            <person name="Schloter M."/>
            <person name="Rad V."/>
        </authorList>
    </citation>
    <scope>NUCLEOTIDE SEQUENCE [LARGE SCALE GENOMIC DNA]</scope>
    <source>
        <strain evidence="2 3">R79</strain>
    </source>
</reference>
<geneLocation type="plasmid" evidence="2 3">
    <name>unnamed5</name>
</geneLocation>
<feature type="region of interest" description="Disordered" evidence="1">
    <location>
        <begin position="790"/>
        <end position="810"/>
    </location>
</feature>
<evidence type="ECO:0000313" key="2">
    <source>
        <dbReference type="EMBL" id="QSE87135.1"/>
    </source>
</evidence>
<dbReference type="EMBL" id="CP070614">
    <property type="protein sequence ID" value="QSE87135.1"/>
    <property type="molecule type" value="Genomic_DNA"/>
</dbReference>
<evidence type="ECO:0000256" key="1">
    <source>
        <dbReference type="SAM" id="MobiDB-lite"/>
    </source>
</evidence>